<proteinExistence type="inferred from homology"/>
<dbReference type="Gene3D" id="2.40.37.20">
    <property type="entry name" value="D-serine dehydratase-like domain"/>
    <property type="match status" value="1"/>
</dbReference>
<dbReference type="InterPro" id="IPR029066">
    <property type="entry name" value="PLP-binding_barrel"/>
</dbReference>
<dbReference type="PANTHER" id="PTHR28004:SF2">
    <property type="entry name" value="D-SERINE DEHYDRATASE"/>
    <property type="match status" value="1"/>
</dbReference>
<keyword evidence="5" id="KW-1185">Reference proteome</keyword>
<accession>A0ABS5V543</accession>
<dbReference type="InterPro" id="IPR051466">
    <property type="entry name" value="D-amino_acid_metab_enzyme"/>
</dbReference>
<protein>
    <submittedName>
        <fullName evidence="4">DSD1 family PLP-dependent enzyme</fullName>
    </submittedName>
</protein>
<dbReference type="Gene3D" id="3.20.20.10">
    <property type="entry name" value="Alanine racemase"/>
    <property type="match status" value="1"/>
</dbReference>
<evidence type="ECO:0000259" key="3">
    <source>
        <dbReference type="SMART" id="SM01119"/>
    </source>
</evidence>
<dbReference type="SMART" id="SM01119">
    <property type="entry name" value="D-ser_dehydrat"/>
    <property type="match status" value="1"/>
</dbReference>
<dbReference type="CDD" id="cd06819">
    <property type="entry name" value="PLPDE_III_LS_D-TA"/>
    <property type="match status" value="1"/>
</dbReference>
<feature type="domain" description="D-serine dehydratase-like" evidence="3">
    <location>
        <begin position="262"/>
        <end position="350"/>
    </location>
</feature>
<dbReference type="EMBL" id="JAHEPS010000004">
    <property type="protein sequence ID" value="MBT1445073.1"/>
    <property type="molecule type" value="Genomic_DNA"/>
</dbReference>
<dbReference type="InterPro" id="IPR026956">
    <property type="entry name" value="D-ser_dehydrat-like_dom"/>
</dbReference>
<dbReference type="Proteomes" id="UP001195903">
    <property type="component" value="Unassembled WGS sequence"/>
</dbReference>
<dbReference type="Pfam" id="PF14031">
    <property type="entry name" value="D-ser_dehydrat"/>
    <property type="match status" value="1"/>
</dbReference>
<keyword evidence="2" id="KW-0456">Lyase</keyword>
<dbReference type="InterPro" id="IPR001608">
    <property type="entry name" value="Ala_racemase_N"/>
</dbReference>
<comment type="similarity">
    <text evidence="1">Belongs to the DSD1 family.</text>
</comment>
<dbReference type="Pfam" id="PF01168">
    <property type="entry name" value="Ala_racemase_N"/>
    <property type="match status" value="1"/>
</dbReference>
<sequence>MKLSELDTPALIADLDLLEQNLAAMQMHADALGLRLRPHTKAHKIPALARMQLEHGAAGICVAKLGEAEVMARGGIEDILITTPIAGDIKYRRLIQLIRDYPQCRFTQVIDNPAQVSPLATLATAAKVEVALMIEVESGQARCGVAVGDALKELIVQINAVPALRFAGIQAYSGHLQHIKGFAERTRAARDAVAPLFDYIERELKPLGLAPTVVSGAGTGTFAACEGLGFTEIQAGSYLFMDSSYRQIGDERGDSFETFHTALKVWTTVISTPTPNRAVVDAGSKCLSTDMGPAQPEGRSDLSYRSGGDEHGILTLSDGCAPLALGEQLMMIPSHCDTTLNNFSTLYGVRGDEVVCSWIIEGRGRSD</sequence>
<dbReference type="InterPro" id="IPR042208">
    <property type="entry name" value="D-ser_dehydrat-like_sf"/>
</dbReference>
<dbReference type="PANTHER" id="PTHR28004">
    <property type="entry name" value="ZGC:162816-RELATED"/>
    <property type="match status" value="1"/>
</dbReference>
<dbReference type="SUPFAM" id="SSF51419">
    <property type="entry name" value="PLP-binding barrel"/>
    <property type="match status" value="1"/>
</dbReference>
<evidence type="ECO:0000313" key="5">
    <source>
        <dbReference type="Proteomes" id="UP001195903"/>
    </source>
</evidence>
<reference evidence="4 5" key="1">
    <citation type="submission" date="2021-05" db="EMBL/GenBank/DDBJ databases">
        <title>Shewanella sp. JM162201.</title>
        <authorList>
            <person name="Xu S."/>
            <person name="Li A."/>
        </authorList>
    </citation>
    <scope>NUCLEOTIDE SEQUENCE [LARGE SCALE GENOMIC DNA]</scope>
    <source>
        <strain evidence="4 5">JM162201</strain>
    </source>
</reference>
<comment type="caution">
    <text evidence="4">The sequence shown here is derived from an EMBL/GenBank/DDBJ whole genome shotgun (WGS) entry which is preliminary data.</text>
</comment>
<dbReference type="RefSeq" id="WP_214507282.1">
    <property type="nucleotide sequence ID" value="NZ_JAHEPS010000004.1"/>
</dbReference>
<organism evidence="4 5">
    <name type="scientific">Shewanella jiangmenensis</name>
    <dbReference type="NCBI Taxonomy" id="2837387"/>
    <lineage>
        <taxon>Bacteria</taxon>
        <taxon>Pseudomonadati</taxon>
        <taxon>Pseudomonadota</taxon>
        <taxon>Gammaproteobacteria</taxon>
        <taxon>Alteromonadales</taxon>
        <taxon>Shewanellaceae</taxon>
        <taxon>Shewanella</taxon>
    </lineage>
</organism>
<name>A0ABS5V543_9GAMM</name>
<gene>
    <name evidence="4" type="ORF">KJI95_11135</name>
</gene>
<evidence type="ECO:0000256" key="1">
    <source>
        <dbReference type="ARBA" id="ARBA00005323"/>
    </source>
</evidence>
<evidence type="ECO:0000256" key="2">
    <source>
        <dbReference type="ARBA" id="ARBA00023239"/>
    </source>
</evidence>
<evidence type="ECO:0000313" key="4">
    <source>
        <dbReference type="EMBL" id="MBT1445073.1"/>
    </source>
</evidence>